<dbReference type="AlphaFoldDB" id="A0A2J6T5V0"/>
<proteinExistence type="predicted"/>
<keyword evidence="2" id="KW-1185">Reference proteome</keyword>
<name>A0A2J6T5V0_9HELO</name>
<accession>A0A2J6T5V0</accession>
<dbReference type="RefSeq" id="XP_024735303.1">
    <property type="nucleotide sequence ID" value="XM_024872774.1"/>
</dbReference>
<dbReference type="GeneID" id="36580854"/>
<evidence type="ECO:0000313" key="2">
    <source>
        <dbReference type="Proteomes" id="UP000235371"/>
    </source>
</evidence>
<gene>
    <name evidence="1" type="ORF">K444DRAFT_431870</name>
</gene>
<protein>
    <submittedName>
        <fullName evidence="1">Uncharacterized protein</fullName>
    </submittedName>
</protein>
<reference evidence="1 2" key="1">
    <citation type="submission" date="2016-04" db="EMBL/GenBank/DDBJ databases">
        <title>A degradative enzymes factory behind the ericoid mycorrhizal symbiosis.</title>
        <authorList>
            <consortium name="DOE Joint Genome Institute"/>
            <person name="Martino E."/>
            <person name="Morin E."/>
            <person name="Grelet G."/>
            <person name="Kuo A."/>
            <person name="Kohler A."/>
            <person name="Daghino S."/>
            <person name="Barry K."/>
            <person name="Choi C."/>
            <person name="Cichocki N."/>
            <person name="Clum A."/>
            <person name="Copeland A."/>
            <person name="Hainaut M."/>
            <person name="Haridas S."/>
            <person name="Labutti K."/>
            <person name="Lindquist E."/>
            <person name="Lipzen A."/>
            <person name="Khouja H.-R."/>
            <person name="Murat C."/>
            <person name="Ohm R."/>
            <person name="Olson A."/>
            <person name="Spatafora J."/>
            <person name="Veneault-Fourrey C."/>
            <person name="Henrissat B."/>
            <person name="Grigoriev I."/>
            <person name="Martin F."/>
            <person name="Perotto S."/>
        </authorList>
    </citation>
    <scope>NUCLEOTIDE SEQUENCE [LARGE SCALE GENOMIC DNA]</scope>
    <source>
        <strain evidence="1 2">E</strain>
    </source>
</reference>
<organism evidence="1 2">
    <name type="scientific">Hyaloscypha bicolor E</name>
    <dbReference type="NCBI Taxonomy" id="1095630"/>
    <lineage>
        <taxon>Eukaryota</taxon>
        <taxon>Fungi</taxon>
        <taxon>Dikarya</taxon>
        <taxon>Ascomycota</taxon>
        <taxon>Pezizomycotina</taxon>
        <taxon>Leotiomycetes</taxon>
        <taxon>Helotiales</taxon>
        <taxon>Hyaloscyphaceae</taxon>
        <taxon>Hyaloscypha</taxon>
        <taxon>Hyaloscypha bicolor</taxon>
    </lineage>
</organism>
<dbReference type="EMBL" id="KZ613822">
    <property type="protein sequence ID" value="PMD58399.1"/>
    <property type="molecule type" value="Genomic_DNA"/>
</dbReference>
<dbReference type="InParanoid" id="A0A2J6T5V0"/>
<evidence type="ECO:0000313" key="1">
    <source>
        <dbReference type="EMBL" id="PMD58399.1"/>
    </source>
</evidence>
<dbReference type="Proteomes" id="UP000235371">
    <property type="component" value="Unassembled WGS sequence"/>
</dbReference>
<sequence length="99" mass="11307">MPNLGCYTLLTRDISFNLEAFIYYSNLPLHSPLSDILQIQKWRCLGLGSIENVTATRDVSRNGPDWKNHTLLFVIYFVFGTLFLPNSKLSSRVLIAPLF</sequence>